<comment type="caution">
    <text evidence="2">The sequence shown here is derived from an EMBL/GenBank/DDBJ whole genome shotgun (WGS) entry which is preliminary data.</text>
</comment>
<evidence type="ECO:0000313" key="3">
    <source>
        <dbReference type="Proteomes" id="UP001205105"/>
    </source>
</evidence>
<reference evidence="2" key="1">
    <citation type="submission" date="2020-11" db="EMBL/GenBank/DDBJ databases">
        <title>Chlorella ohadii genome sequencing and assembly.</title>
        <authorList>
            <person name="Murik O."/>
            <person name="Treves H."/>
            <person name="Kedem I."/>
            <person name="Shotland Y."/>
            <person name="Kaplan A."/>
        </authorList>
    </citation>
    <scope>NUCLEOTIDE SEQUENCE</scope>
    <source>
        <strain evidence="2">1</strain>
    </source>
</reference>
<dbReference type="Proteomes" id="UP001205105">
    <property type="component" value="Unassembled WGS sequence"/>
</dbReference>
<name>A0AAD5E0D2_9CHLO</name>
<evidence type="ECO:0000313" key="2">
    <source>
        <dbReference type="EMBL" id="KAI7845821.1"/>
    </source>
</evidence>
<evidence type="ECO:0000256" key="1">
    <source>
        <dbReference type="SAM" id="MobiDB-lite"/>
    </source>
</evidence>
<sequence>MPGAGTKPQRRHRPPDAINLNGAAKRARTGALVNLRDAFSPSANEIADEVNTLLPGRVALMVVSPVTGQVETKLLDKKVAAVEEQVTKIARTELHGALPPQLARISKTTAIARTSMTGANLGRTSASQIVQQVAEIEDALAQPLGGNISAAERAELEKRADAMRQAAARLQRVSAVRGDARSGSGPTLDTIESGKHA</sequence>
<keyword evidence="3" id="KW-1185">Reference proteome</keyword>
<feature type="region of interest" description="Disordered" evidence="1">
    <location>
        <begin position="174"/>
        <end position="197"/>
    </location>
</feature>
<dbReference type="AlphaFoldDB" id="A0AAD5E0D2"/>
<protein>
    <submittedName>
        <fullName evidence="2">Uncharacterized protein</fullName>
    </submittedName>
</protein>
<accession>A0AAD5E0D2</accession>
<dbReference type="EMBL" id="JADXDR010000013">
    <property type="protein sequence ID" value="KAI7845821.1"/>
    <property type="molecule type" value="Genomic_DNA"/>
</dbReference>
<gene>
    <name evidence="2" type="ORF">COHA_000731</name>
</gene>
<organism evidence="2 3">
    <name type="scientific">Chlorella ohadii</name>
    <dbReference type="NCBI Taxonomy" id="2649997"/>
    <lineage>
        <taxon>Eukaryota</taxon>
        <taxon>Viridiplantae</taxon>
        <taxon>Chlorophyta</taxon>
        <taxon>core chlorophytes</taxon>
        <taxon>Trebouxiophyceae</taxon>
        <taxon>Chlorellales</taxon>
        <taxon>Chlorellaceae</taxon>
        <taxon>Chlorella clade</taxon>
        <taxon>Chlorella</taxon>
    </lineage>
</organism>
<proteinExistence type="predicted"/>